<evidence type="ECO:0000313" key="1">
    <source>
        <dbReference type="EMBL" id="EPR67627.1"/>
    </source>
</evidence>
<gene>
    <name evidence="1" type="ORF">ADICYQ_3415</name>
</gene>
<organism evidence="1 2">
    <name type="scientific">Cyclobacterium qasimii M12-11B</name>
    <dbReference type="NCBI Taxonomy" id="641524"/>
    <lineage>
        <taxon>Bacteria</taxon>
        <taxon>Pseudomonadati</taxon>
        <taxon>Bacteroidota</taxon>
        <taxon>Cytophagia</taxon>
        <taxon>Cytophagales</taxon>
        <taxon>Cyclobacteriaceae</taxon>
        <taxon>Cyclobacterium</taxon>
    </lineage>
</organism>
<dbReference type="AlphaFoldDB" id="S7VDJ2"/>
<accession>S7VDJ2</accession>
<dbReference type="EMBL" id="ATNM01000118">
    <property type="protein sequence ID" value="EPR67627.1"/>
    <property type="molecule type" value="Genomic_DNA"/>
</dbReference>
<reference evidence="1 2" key="1">
    <citation type="journal article" date="2013" name="Genome Announc.">
        <title>Draft Genome Sequence of Cyclobacterium qasimii Strain M12-11BT, Isolated from Arctic Marine Sediment.</title>
        <authorList>
            <person name="Shivaji S."/>
            <person name="Ara S."/>
            <person name="Singh A."/>
            <person name="Kumar Pinnaka A."/>
        </authorList>
    </citation>
    <scope>NUCLEOTIDE SEQUENCE [LARGE SCALE GENOMIC DNA]</scope>
    <source>
        <strain evidence="1 2">M12-11B</strain>
    </source>
</reference>
<name>S7VDJ2_9BACT</name>
<proteinExistence type="predicted"/>
<evidence type="ECO:0000313" key="2">
    <source>
        <dbReference type="Proteomes" id="UP000014974"/>
    </source>
</evidence>
<protein>
    <submittedName>
        <fullName evidence="1">Uncharacterized protein</fullName>
    </submittedName>
</protein>
<dbReference type="Proteomes" id="UP000014974">
    <property type="component" value="Unassembled WGS sequence"/>
</dbReference>
<dbReference type="STRING" id="641524.ADICYQ_3415"/>
<comment type="caution">
    <text evidence="1">The sequence shown here is derived from an EMBL/GenBank/DDBJ whole genome shotgun (WGS) entry which is preliminary data.</text>
</comment>
<sequence length="42" mass="5023">MERSFRKRTNFGVGIVEKSENHLYSSAENYVRKEGLLEVDFW</sequence>